<gene>
    <name evidence="4" type="ORF">ENM60_00065</name>
</gene>
<dbReference type="PROSITE" id="PS50893">
    <property type="entry name" value="ABC_TRANSPORTER_2"/>
    <property type="match status" value="1"/>
</dbReference>
<comment type="caution">
    <text evidence="4">The sequence shown here is derived from an EMBL/GenBank/DDBJ whole genome shotgun (WGS) entry which is preliminary data.</text>
</comment>
<accession>A0A7J3XWW0</accession>
<dbReference type="PROSITE" id="PS00211">
    <property type="entry name" value="ABC_TRANSPORTER_1"/>
    <property type="match status" value="1"/>
</dbReference>
<keyword evidence="1" id="KW-0547">Nucleotide-binding</keyword>
<dbReference type="InterPro" id="IPR003439">
    <property type="entry name" value="ABC_transporter-like_ATP-bd"/>
</dbReference>
<evidence type="ECO:0000313" key="4">
    <source>
        <dbReference type="EMBL" id="HHP67187.1"/>
    </source>
</evidence>
<evidence type="ECO:0000256" key="2">
    <source>
        <dbReference type="ARBA" id="ARBA00022840"/>
    </source>
</evidence>
<dbReference type="InterPro" id="IPR017871">
    <property type="entry name" value="ABC_transporter-like_CS"/>
</dbReference>
<feature type="domain" description="ABC transporter" evidence="3">
    <location>
        <begin position="12"/>
        <end position="229"/>
    </location>
</feature>
<dbReference type="SUPFAM" id="SSF52540">
    <property type="entry name" value="P-loop containing nucleoside triphosphate hydrolases"/>
    <property type="match status" value="1"/>
</dbReference>
<dbReference type="Pfam" id="PF00005">
    <property type="entry name" value="ABC_tran"/>
    <property type="match status" value="1"/>
</dbReference>
<name>A0A7J3XWW0_9CREN</name>
<dbReference type="GO" id="GO:0016887">
    <property type="term" value="F:ATP hydrolysis activity"/>
    <property type="evidence" value="ECO:0007669"/>
    <property type="project" value="InterPro"/>
</dbReference>
<protein>
    <submittedName>
        <fullName evidence="4">ATP-binding cassette domain-containing protein</fullName>
    </submittedName>
</protein>
<dbReference type="InterPro" id="IPR027417">
    <property type="entry name" value="P-loop_NTPase"/>
</dbReference>
<dbReference type="InterPro" id="IPR015854">
    <property type="entry name" value="ABC_transpr_LolD-like"/>
</dbReference>
<dbReference type="SMART" id="SM00382">
    <property type="entry name" value="AAA"/>
    <property type="match status" value="1"/>
</dbReference>
<dbReference type="Gene3D" id="3.40.50.300">
    <property type="entry name" value="P-loop containing nucleotide triphosphate hydrolases"/>
    <property type="match status" value="1"/>
</dbReference>
<dbReference type="PANTHER" id="PTHR24220:SF86">
    <property type="entry name" value="ABC TRANSPORTER ABCH.1"/>
    <property type="match status" value="1"/>
</dbReference>
<proteinExistence type="predicted"/>
<evidence type="ECO:0000259" key="3">
    <source>
        <dbReference type="PROSITE" id="PS50893"/>
    </source>
</evidence>
<sequence length="229" mass="25100">MLRAPALGRDLIKLVDVGKSFQGRRVLNRVNLEVGASEITVIRGRSGAGKTTLLKLIALLIKPDEGRVFVEGLDAWSLREGERTRLASNAMSYIPQLIDLIPSLSVRENIELPALIRGVPKSVRERALQDVIGLLGLSNILERRVGTLSGGEKQMVALARSLVSKPKLVVADEPFAYVDDAGVETLFGVVRDLRDRLGTSFIITTTELYLKSFSGDKEYFLVNGSLTRV</sequence>
<evidence type="ECO:0000256" key="1">
    <source>
        <dbReference type="ARBA" id="ARBA00022741"/>
    </source>
</evidence>
<dbReference type="AlphaFoldDB" id="A0A7J3XWW0"/>
<dbReference type="GO" id="GO:0005886">
    <property type="term" value="C:plasma membrane"/>
    <property type="evidence" value="ECO:0007669"/>
    <property type="project" value="TreeGrafter"/>
</dbReference>
<dbReference type="PANTHER" id="PTHR24220">
    <property type="entry name" value="IMPORT ATP-BINDING PROTEIN"/>
    <property type="match status" value="1"/>
</dbReference>
<keyword evidence="2 4" id="KW-0067">ATP-binding</keyword>
<organism evidence="4">
    <name type="scientific">Thermogladius calderae</name>
    <dbReference type="NCBI Taxonomy" id="1200300"/>
    <lineage>
        <taxon>Archaea</taxon>
        <taxon>Thermoproteota</taxon>
        <taxon>Thermoprotei</taxon>
        <taxon>Desulfurococcales</taxon>
        <taxon>Desulfurococcaceae</taxon>
        <taxon>Thermogladius</taxon>
    </lineage>
</organism>
<reference evidence="4" key="1">
    <citation type="journal article" date="2020" name="mSystems">
        <title>Genome- and Community-Level Interaction Insights into Carbon Utilization and Element Cycling Functions of Hydrothermarchaeota in Hydrothermal Sediment.</title>
        <authorList>
            <person name="Zhou Z."/>
            <person name="Liu Y."/>
            <person name="Xu W."/>
            <person name="Pan J."/>
            <person name="Luo Z.H."/>
            <person name="Li M."/>
        </authorList>
    </citation>
    <scope>NUCLEOTIDE SEQUENCE [LARGE SCALE GENOMIC DNA]</scope>
    <source>
        <strain evidence="4">SpSt-110</strain>
    </source>
</reference>
<dbReference type="GO" id="GO:0022857">
    <property type="term" value="F:transmembrane transporter activity"/>
    <property type="evidence" value="ECO:0007669"/>
    <property type="project" value="TreeGrafter"/>
</dbReference>
<dbReference type="EMBL" id="DRYK01000002">
    <property type="protein sequence ID" value="HHP67187.1"/>
    <property type="molecule type" value="Genomic_DNA"/>
</dbReference>
<dbReference type="InterPro" id="IPR003593">
    <property type="entry name" value="AAA+_ATPase"/>
</dbReference>
<dbReference type="GO" id="GO:0005524">
    <property type="term" value="F:ATP binding"/>
    <property type="evidence" value="ECO:0007669"/>
    <property type="project" value="UniProtKB-KW"/>
</dbReference>